<evidence type="ECO:0000256" key="3">
    <source>
        <dbReference type="ARBA" id="ARBA00022692"/>
    </source>
</evidence>
<evidence type="ECO:0000256" key="8">
    <source>
        <dbReference type="SAM" id="Phobius"/>
    </source>
</evidence>
<evidence type="ECO:0000259" key="10">
    <source>
        <dbReference type="Pfam" id="PF12704"/>
    </source>
</evidence>
<feature type="transmembrane region" description="Helical" evidence="8">
    <location>
        <begin position="776"/>
        <end position="803"/>
    </location>
</feature>
<feature type="region of interest" description="Disordered" evidence="7">
    <location>
        <begin position="589"/>
        <end position="625"/>
    </location>
</feature>
<keyword evidence="4 8" id="KW-1133">Transmembrane helix</keyword>
<reference evidence="11 12" key="1">
    <citation type="submission" date="2019-02" db="EMBL/GenBank/DDBJ databases">
        <title>Genomic Encyclopedia of Archaeal and Bacterial Type Strains, Phase II (KMG-II): from individual species to whole genera.</title>
        <authorList>
            <person name="Goeker M."/>
        </authorList>
    </citation>
    <scope>NUCLEOTIDE SEQUENCE [LARGE SCALE GENOMIC DNA]</scope>
    <source>
        <strain evidence="11 12">DSM 18101</strain>
    </source>
</reference>
<dbReference type="EMBL" id="SHKW01000002">
    <property type="protein sequence ID" value="RZU35413.1"/>
    <property type="molecule type" value="Genomic_DNA"/>
</dbReference>
<feature type="transmembrane region" description="Helical" evidence="8">
    <location>
        <begin position="96"/>
        <end position="123"/>
    </location>
</feature>
<organism evidence="11 12">
    <name type="scientific">Edaphobacter modestus</name>
    <dbReference type="NCBI Taxonomy" id="388466"/>
    <lineage>
        <taxon>Bacteria</taxon>
        <taxon>Pseudomonadati</taxon>
        <taxon>Acidobacteriota</taxon>
        <taxon>Terriglobia</taxon>
        <taxon>Terriglobales</taxon>
        <taxon>Acidobacteriaceae</taxon>
        <taxon>Edaphobacter</taxon>
    </lineage>
</organism>
<dbReference type="Proteomes" id="UP000292958">
    <property type="component" value="Unassembled WGS sequence"/>
</dbReference>
<proteinExistence type="inferred from homology"/>
<feature type="transmembrane region" description="Helical" evidence="8">
    <location>
        <begin position="374"/>
        <end position="399"/>
    </location>
</feature>
<feature type="domain" description="ABC3 transporter permease C-terminal" evidence="9">
    <location>
        <begin position="783"/>
        <end position="896"/>
    </location>
</feature>
<evidence type="ECO:0000256" key="6">
    <source>
        <dbReference type="ARBA" id="ARBA00038076"/>
    </source>
</evidence>
<keyword evidence="5 8" id="KW-0472">Membrane</keyword>
<comment type="similarity">
    <text evidence="6">Belongs to the ABC-4 integral membrane protein family.</text>
</comment>
<feature type="transmembrane region" description="Helical" evidence="8">
    <location>
        <begin position="868"/>
        <end position="888"/>
    </location>
</feature>
<dbReference type="OrthoDB" id="99347at2"/>
<dbReference type="InterPro" id="IPR003838">
    <property type="entry name" value="ABC3_permease_C"/>
</dbReference>
<feature type="transmembrane region" description="Helical" evidence="8">
    <location>
        <begin position="425"/>
        <end position="445"/>
    </location>
</feature>
<dbReference type="PANTHER" id="PTHR30572:SF4">
    <property type="entry name" value="ABC TRANSPORTER PERMEASE YTRF"/>
    <property type="match status" value="1"/>
</dbReference>
<feature type="compositionally biased region" description="Polar residues" evidence="7">
    <location>
        <begin position="593"/>
        <end position="609"/>
    </location>
</feature>
<feature type="transmembrane region" description="Helical" evidence="8">
    <location>
        <begin position="824"/>
        <end position="848"/>
    </location>
</feature>
<comment type="caution">
    <text evidence="11">The sequence shown here is derived from an EMBL/GenBank/DDBJ whole genome shotgun (WGS) entry which is preliminary data.</text>
</comment>
<dbReference type="PANTHER" id="PTHR30572">
    <property type="entry name" value="MEMBRANE COMPONENT OF TRANSPORTER-RELATED"/>
    <property type="match status" value="1"/>
</dbReference>
<evidence type="ECO:0000256" key="7">
    <source>
        <dbReference type="SAM" id="MobiDB-lite"/>
    </source>
</evidence>
<evidence type="ECO:0000256" key="5">
    <source>
        <dbReference type="ARBA" id="ARBA00023136"/>
    </source>
</evidence>
<dbReference type="RefSeq" id="WP_130423660.1">
    <property type="nucleotide sequence ID" value="NZ_SHKW01000002.1"/>
</dbReference>
<feature type="domain" description="ABC3 transporter permease C-terminal" evidence="9">
    <location>
        <begin position="380"/>
        <end position="493"/>
    </location>
</feature>
<feature type="transmembrane region" description="Helical" evidence="8">
    <location>
        <begin position="518"/>
        <end position="541"/>
    </location>
</feature>
<dbReference type="GO" id="GO:0022857">
    <property type="term" value="F:transmembrane transporter activity"/>
    <property type="evidence" value="ECO:0007669"/>
    <property type="project" value="TreeGrafter"/>
</dbReference>
<feature type="domain" description="MacB-like periplasmic core" evidence="10">
    <location>
        <begin position="98"/>
        <end position="333"/>
    </location>
</feature>
<name>A0A4Q7YFN0_9BACT</name>
<dbReference type="InterPro" id="IPR017800">
    <property type="entry name" value="ADOP"/>
</dbReference>
<protein>
    <submittedName>
        <fullName evidence="11">Putative permease</fullName>
    </submittedName>
</protein>
<sequence length="903" mass="97351">MSDRVLTFMAKLKALFAQRRADSAFDEEMSTHLEMLAEKYEREGMSAREAARAARRQFGNTALLKQRQRESRTTMFFANVWRDVRYGVRQLAKTPVFTIVCVLTLALGVGANTAVFSVMHAVLMKMLPVEDASRVFYVHTTGYPDGASQTGDPNTSFSYPVYRALREQGGLQEVMTFIPMSTSGKAPVRVGTMPEEAAGDMVSGNYFRGLGVGTELGRGFAEEDEDDHAPVVVLSESFWATHYERSRDVLGKTLYIKSIPFTIVGVAAKGFEGTEGKLPLDLWIPLQSRPEFNAWGSPAEDGMYLTEQKFWCMKLMVRTAPGVSREQALAKAQGLFERAAYTGVAQKRAGDETYRLSFNEAKQFDSQDGSFARALTMLMTMVGLVLLIAMSNVVMLLIARNASRQREFSVRLALGAGRREIARQLLTESFLLVALGGSAAWFFAVGATRALGSWAQIQSNLQPDGVVLGFTLGVLLLLALVFGLAPLRSAMSSGPELVLRSSATVSQSSSQQVRAGNAVIVTQIALCVVLLVGAGLLLGTLRNLLKTPLGQKPQGLLVFGVHPQHAHTKEESITFFVALQQRLRTIPGGESVSMASSRPGSGWSSNNAGVTVDGHKPNGVEPGQANFRKNTVGADYFRTMGVPLVQGRDFSDADSTSAPEVLIVNETFAKKYVGTLNAVGHVLTNSKGGHPILIVGVVKDHKYTSITEEAMPMLWTVFTQGGAVSQLDIEMRVPGDPMAMLPTVRKVIAQIDPDMPLLAPMTQSAVFEQSIAQQALFARLAGCFGVLAVVLIATGLYGTLAYRVNRRTAEIGVRMALGAKRSQVVWMVLRGSLLLCATGVVIGVPLAMAAGKGLESSLYGMKPLDLESYLFAILGVALVALLASAVPAGRAASVNPTSALRLE</sequence>
<feature type="transmembrane region" description="Helical" evidence="8">
    <location>
        <begin position="465"/>
        <end position="485"/>
    </location>
</feature>
<evidence type="ECO:0000259" key="9">
    <source>
        <dbReference type="Pfam" id="PF02687"/>
    </source>
</evidence>
<dbReference type="InterPro" id="IPR025857">
    <property type="entry name" value="MacB_PCD"/>
</dbReference>
<evidence type="ECO:0000313" key="12">
    <source>
        <dbReference type="Proteomes" id="UP000292958"/>
    </source>
</evidence>
<evidence type="ECO:0000256" key="2">
    <source>
        <dbReference type="ARBA" id="ARBA00022475"/>
    </source>
</evidence>
<dbReference type="Pfam" id="PF12704">
    <property type="entry name" value="MacB_PCD"/>
    <property type="match status" value="2"/>
</dbReference>
<comment type="subcellular location">
    <subcellularLocation>
        <location evidence="1">Cell membrane</location>
        <topology evidence="1">Multi-pass membrane protein</topology>
    </subcellularLocation>
</comment>
<keyword evidence="12" id="KW-1185">Reference proteome</keyword>
<feature type="domain" description="MacB-like periplasmic core" evidence="10">
    <location>
        <begin position="524"/>
        <end position="705"/>
    </location>
</feature>
<keyword evidence="2" id="KW-1003">Cell membrane</keyword>
<gene>
    <name evidence="11" type="ORF">BDD14_5459</name>
</gene>
<evidence type="ECO:0000256" key="4">
    <source>
        <dbReference type="ARBA" id="ARBA00022989"/>
    </source>
</evidence>
<evidence type="ECO:0000256" key="1">
    <source>
        <dbReference type="ARBA" id="ARBA00004651"/>
    </source>
</evidence>
<keyword evidence="3 8" id="KW-0812">Transmembrane</keyword>
<dbReference type="InterPro" id="IPR050250">
    <property type="entry name" value="Macrolide_Exporter_MacB"/>
</dbReference>
<evidence type="ECO:0000313" key="11">
    <source>
        <dbReference type="EMBL" id="RZU35413.1"/>
    </source>
</evidence>
<dbReference type="AlphaFoldDB" id="A0A4Q7YFN0"/>
<dbReference type="NCBIfam" id="TIGR03434">
    <property type="entry name" value="ADOP"/>
    <property type="match status" value="1"/>
</dbReference>
<accession>A0A4Q7YFN0</accession>
<dbReference type="InterPro" id="IPR047928">
    <property type="entry name" value="Perm_prefix_1"/>
</dbReference>
<dbReference type="NCBIfam" id="NF038403">
    <property type="entry name" value="perm_prefix_1"/>
    <property type="match status" value="1"/>
</dbReference>
<dbReference type="Pfam" id="PF02687">
    <property type="entry name" value="FtsX"/>
    <property type="match status" value="2"/>
</dbReference>
<dbReference type="GO" id="GO:0005886">
    <property type="term" value="C:plasma membrane"/>
    <property type="evidence" value="ECO:0007669"/>
    <property type="project" value="UniProtKB-SubCell"/>
</dbReference>